<dbReference type="AlphaFoldDB" id="A0AA86S8C5"/>
<gene>
    <name evidence="1" type="ORF">AYBTSS11_LOCUS12619</name>
</gene>
<reference evidence="1" key="1">
    <citation type="submission" date="2023-10" db="EMBL/GenBank/DDBJ databases">
        <authorList>
            <person name="Domelevo Entfellner J.-B."/>
        </authorList>
    </citation>
    <scope>NUCLEOTIDE SEQUENCE</scope>
</reference>
<name>A0AA86S8C5_9FABA</name>
<dbReference type="Gramene" id="rna-AYBTSS11_LOCUS12619">
    <property type="protein sequence ID" value="CAJ1947360.1"/>
    <property type="gene ID" value="gene-AYBTSS11_LOCUS12619"/>
</dbReference>
<sequence length="68" mass="7986">MFLKLLEQAEKVFGSNNGVKAAYFKQSVKEEVEEEKVEKSRSTIGAAVVAGCEEEEDYQRWRWQWNRD</sequence>
<keyword evidence="2" id="KW-1185">Reference proteome</keyword>
<proteinExistence type="predicted"/>
<dbReference type="Proteomes" id="UP001189624">
    <property type="component" value="Chromosome 4"/>
</dbReference>
<organism evidence="1 2">
    <name type="scientific">Sphenostylis stenocarpa</name>
    <dbReference type="NCBI Taxonomy" id="92480"/>
    <lineage>
        <taxon>Eukaryota</taxon>
        <taxon>Viridiplantae</taxon>
        <taxon>Streptophyta</taxon>
        <taxon>Embryophyta</taxon>
        <taxon>Tracheophyta</taxon>
        <taxon>Spermatophyta</taxon>
        <taxon>Magnoliopsida</taxon>
        <taxon>eudicotyledons</taxon>
        <taxon>Gunneridae</taxon>
        <taxon>Pentapetalae</taxon>
        <taxon>rosids</taxon>
        <taxon>fabids</taxon>
        <taxon>Fabales</taxon>
        <taxon>Fabaceae</taxon>
        <taxon>Papilionoideae</taxon>
        <taxon>50 kb inversion clade</taxon>
        <taxon>NPAAA clade</taxon>
        <taxon>indigoferoid/millettioid clade</taxon>
        <taxon>Phaseoleae</taxon>
        <taxon>Sphenostylis</taxon>
    </lineage>
</organism>
<accession>A0AA86S8C5</accession>
<evidence type="ECO:0000313" key="2">
    <source>
        <dbReference type="Proteomes" id="UP001189624"/>
    </source>
</evidence>
<evidence type="ECO:0000313" key="1">
    <source>
        <dbReference type="EMBL" id="CAJ1947360.1"/>
    </source>
</evidence>
<dbReference type="EMBL" id="OY731401">
    <property type="protein sequence ID" value="CAJ1947360.1"/>
    <property type="molecule type" value="Genomic_DNA"/>
</dbReference>
<protein>
    <submittedName>
        <fullName evidence="1">Uncharacterized protein</fullName>
    </submittedName>
</protein>